<protein>
    <submittedName>
        <fullName evidence="2">Uncharacterized protein</fullName>
    </submittedName>
</protein>
<dbReference type="EMBL" id="BNCP01000051">
    <property type="protein sequence ID" value="GIL89646.1"/>
    <property type="molecule type" value="Genomic_DNA"/>
</dbReference>
<dbReference type="Proteomes" id="UP000747110">
    <property type="component" value="Unassembled WGS sequence"/>
</dbReference>
<reference evidence="2" key="1">
    <citation type="journal article" date="2021" name="Proc. Natl. Acad. Sci. U.S.A.">
        <title>Three genomes in the algal genus Volvox reveal the fate of a haploid sex-determining region after a transition to homothallism.</title>
        <authorList>
            <person name="Yamamoto K."/>
            <person name="Hamaji T."/>
            <person name="Kawai-Toyooka H."/>
            <person name="Matsuzaki R."/>
            <person name="Takahashi F."/>
            <person name="Nishimura Y."/>
            <person name="Kawachi M."/>
            <person name="Noguchi H."/>
            <person name="Minakuchi Y."/>
            <person name="Umen J.G."/>
            <person name="Toyoda A."/>
            <person name="Nozaki H."/>
        </authorList>
    </citation>
    <scope>NUCLEOTIDE SEQUENCE</scope>
    <source>
        <strain evidence="2">NIES-3786</strain>
    </source>
</reference>
<evidence type="ECO:0000313" key="2">
    <source>
        <dbReference type="EMBL" id="GIL89646.1"/>
    </source>
</evidence>
<name>A0A8J4FWK4_9CHLO</name>
<feature type="compositionally biased region" description="Polar residues" evidence="1">
    <location>
        <begin position="291"/>
        <end position="309"/>
    </location>
</feature>
<keyword evidence="3" id="KW-1185">Reference proteome</keyword>
<dbReference type="OrthoDB" id="556497at2759"/>
<sequence length="315" mass="33194">MPKATCARLLRRVAARKKPTPAGLLDHKLQMHENAKMNKPIENLNCSEKLEREACNLSMSGTFQQVVNSLSAVNGTVLSEFQVRCGAKTTSIFAEFVATIIHSASHSSNANITPNQQHMTSSNGFQVVPPPQMKLLKQVTAVLADAAVGQAAPPSVRLLVRRALRTAVLATSAATHITKMWALAAVLAHGDSPQSLSDVVELMCIVSGLLFPASLPSSPLHRAVMAATALVSEGLGLGTAVDGLSHLNPQHLDLEVGVEKVLDLASSSAGLLESSQEMVASVQELMAAKQQVTLESTDSSSNDAKSGASNDGERH</sequence>
<evidence type="ECO:0000256" key="1">
    <source>
        <dbReference type="SAM" id="MobiDB-lite"/>
    </source>
</evidence>
<evidence type="ECO:0000313" key="3">
    <source>
        <dbReference type="Proteomes" id="UP000747110"/>
    </source>
</evidence>
<organism evidence="2 3">
    <name type="scientific">Volvox reticuliferus</name>
    <dbReference type="NCBI Taxonomy" id="1737510"/>
    <lineage>
        <taxon>Eukaryota</taxon>
        <taxon>Viridiplantae</taxon>
        <taxon>Chlorophyta</taxon>
        <taxon>core chlorophytes</taxon>
        <taxon>Chlorophyceae</taxon>
        <taxon>CS clade</taxon>
        <taxon>Chlamydomonadales</taxon>
        <taxon>Volvocaceae</taxon>
        <taxon>Volvox</taxon>
    </lineage>
</organism>
<feature type="region of interest" description="Disordered" evidence="1">
    <location>
        <begin position="291"/>
        <end position="315"/>
    </location>
</feature>
<gene>
    <name evidence="2" type="ORF">Vretifemale_17442</name>
</gene>
<proteinExistence type="predicted"/>
<accession>A0A8J4FWK4</accession>
<comment type="caution">
    <text evidence="2">The sequence shown here is derived from an EMBL/GenBank/DDBJ whole genome shotgun (WGS) entry which is preliminary data.</text>
</comment>
<dbReference type="AlphaFoldDB" id="A0A8J4FWK4"/>